<proteinExistence type="predicted"/>
<keyword evidence="2" id="KW-1185">Reference proteome</keyword>
<dbReference type="EMBL" id="CM046131">
    <property type="protein sequence ID" value="KAI8430016.1"/>
    <property type="molecule type" value="Genomic_DNA"/>
</dbReference>
<name>A0ACC0K0L5_CHOFU</name>
<organism evidence="1 2">
    <name type="scientific">Choristoneura fumiferana</name>
    <name type="common">Spruce budworm moth</name>
    <name type="synonym">Archips fumiferana</name>
    <dbReference type="NCBI Taxonomy" id="7141"/>
    <lineage>
        <taxon>Eukaryota</taxon>
        <taxon>Metazoa</taxon>
        <taxon>Ecdysozoa</taxon>
        <taxon>Arthropoda</taxon>
        <taxon>Hexapoda</taxon>
        <taxon>Insecta</taxon>
        <taxon>Pterygota</taxon>
        <taxon>Neoptera</taxon>
        <taxon>Endopterygota</taxon>
        <taxon>Lepidoptera</taxon>
        <taxon>Glossata</taxon>
        <taxon>Ditrysia</taxon>
        <taxon>Tortricoidea</taxon>
        <taxon>Tortricidae</taxon>
        <taxon>Tortricinae</taxon>
        <taxon>Choristoneura</taxon>
    </lineage>
</organism>
<dbReference type="Proteomes" id="UP001064048">
    <property type="component" value="Chromosome Z"/>
</dbReference>
<comment type="caution">
    <text evidence="1">The sequence shown here is derived from an EMBL/GenBank/DDBJ whole genome shotgun (WGS) entry which is preliminary data.</text>
</comment>
<evidence type="ECO:0000313" key="1">
    <source>
        <dbReference type="EMBL" id="KAI8430016.1"/>
    </source>
</evidence>
<accession>A0ACC0K0L5</accession>
<reference evidence="1 2" key="1">
    <citation type="journal article" date="2022" name="Genome Biol. Evol.">
        <title>The Spruce Budworm Genome: Reconstructing the Evolutionary History of Antifreeze Proteins.</title>
        <authorList>
            <person name="Beliveau C."/>
            <person name="Gagne P."/>
            <person name="Picq S."/>
            <person name="Vernygora O."/>
            <person name="Keeling C.I."/>
            <person name="Pinkney K."/>
            <person name="Doucet D."/>
            <person name="Wen F."/>
            <person name="Johnston J.S."/>
            <person name="Maaroufi H."/>
            <person name="Boyle B."/>
            <person name="Laroche J."/>
            <person name="Dewar K."/>
            <person name="Juretic N."/>
            <person name="Blackburn G."/>
            <person name="Nisole A."/>
            <person name="Brunet B."/>
            <person name="Brandao M."/>
            <person name="Lumley L."/>
            <person name="Duan J."/>
            <person name="Quan G."/>
            <person name="Lucarotti C.J."/>
            <person name="Roe A.D."/>
            <person name="Sperling F.A.H."/>
            <person name="Levesque R.C."/>
            <person name="Cusson M."/>
        </authorList>
    </citation>
    <scope>NUCLEOTIDE SEQUENCE [LARGE SCALE GENOMIC DNA]</scope>
    <source>
        <strain evidence="1">Glfc:IPQL:Cfum</strain>
    </source>
</reference>
<protein>
    <submittedName>
        <fullName evidence="1">Uncharacterized protein</fullName>
    </submittedName>
</protein>
<gene>
    <name evidence="1" type="ORF">MSG28_000462</name>
</gene>
<evidence type="ECO:0000313" key="2">
    <source>
        <dbReference type="Proteomes" id="UP001064048"/>
    </source>
</evidence>
<sequence length="83" mass="9073">MIRDEVGDYTRSAATRLEMRKGWYNLANCAAAAAVALSPWTLGWACFLAAVAALGARTWALARREAARSLIPSRRRHNAARAT</sequence>